<sequence>MIKSWHILKRFLKEEEIGKYSNSWNPLSSKPQIKKIKDWKNKKRDESKEEDPVASTRKPQACKPPPEGNNNRKITGGNHIAQATGSHGQCLQHGHNLYGIQGK</sequence>
<comment type="caution">
    <text evidence="2">The sequence shown here is derived from an EMBL/GenBank/DDBJ whole genome shotgun (WGS) entry which is preliminary data.</text>
</comment>
<dbReference type="AlphaFoldDB" id="A0A9Q3JJF9"/>
<gene>
    <name evidence="2" type="ORF">O181_102375</name>
</gene>
<name>A0A9Q3JJF9_9BASI</name>
<feature type="compositionally biased region" description="Basic and acidic residues" evidence="1">
    <location>
        <begin position="35"/>
        <end position="51"/>
    </location>
</feature>
<proteinExistence type="predicted"/>
<feature type="region of interest" description="Disordered" evidence="1">
    <location>
        <begin position="20"/>
        <end position="79"/>
    </location>
</feature>
<evidence type="ECO:0000313" key="3">
    <source>
        <dbReference type="Proteomes" id="UP000765509"/>
    </source>
</evidence>
<protein>
    <submittedName>
        <fullName evidence="2">Uncharacterized protein</fullName>
    </submittedName>
</protein>
<evidence type="ECO:0000256" key="1">
    <source>
        <dbReference type="SAM" id="MobiDB-lite"/>
    </source>
</evidence>
<dbReference type="EMBL" id="AVOT02072948">
    <property type="protein sequence ID" value="MBW0562660.1"/>
    <property type="molecule type" value="Genomic_DNA"/>
</dbReference>
<organism evidence="2 3">
    <name type="scientific">Austropuccinia psidii MF-1</name>
    <dbReference type="NCBI Taxonomy" id="1389203"/>
    <lineage>
        <taxon>Eukaryota</taxon>
        <taxon>Fungi</taxon>
        <taxon>Dikarya</taxon>
        <taxon>Basidiomycota</taxon>
        <taxon>Pucciniomycotina</taxon>
        <taxon>Pucciniomycetes</taxon>
        <taxon>Pucciniales</taxon>
        <taxon>Sphaerophragmiaceae</taxon>
        <taxon>Austropuccinia</taxon>
    </lineage>
</organism>
<dbReference type="Proteomes" id="UP000765509">
    <property type="component" value="Unassembled WGS sequence"/>
</dbReference>
<keyword evidence="3" id="KW-1185">Reference proteome</keyword>
<reference evidence="2" key="1">
    <citation type="submission" date="2021-03" db="EMBL/GenBank/DDBJ databases">
        <title>Draft genome sequence of rust myrtle Austropuccinia psidii MF-1, a brazilian biotype.</title>
        <authorList>
            <person name="Quecine M.C."/>
            <person name="Pachon D.M.R."/>
            <person name="Bonatelli M.L."/>
            <person name="Correr F.H."/>
            <person name="Franceschini L.M."/>
            <person name="Leite T.F."/>
            <person name="Margarido G.R.A."/>
            <person name="Almeida C.A."/>
            <person name="Ferrarezi J.A."/>
            <person name="Labate C.A."/>
        </authorList>
    </citation>
    <scope>NUCLEOTIDE SEQUENCE</scope>
    <source>
        <strain evidence="2">MF-1</strain>
    </source>
</reference>
<evidence type="ECO:0000313" key="2">
    <source>
        <dbReference type="EMBL" id="MBW0562660.1"/>
    </source>
</evidence>
<accession>A0A9Q3JJF9</accession>
<feature type="compositionally biased region" description="Polar residues" evidence="1">
    <location>
        <begin position="20"/>
        <end position="29"/>
    </location>
</feature>